<comment type="caution">
    <text evidence="2">The sequence shown here is derived from an EMBL/GenBank/DDBJ whole genome shotgun (WGS) entry which is preliminary data.</text>
</comment>
<evidence type="ECO:0000313" key="3">
    <source>
        <dbReference type="Proteomes" id="UP001633002"/>
    </source>
</evidence>
<dbReference type="Proteomes" id="UP001633002">
    <property type="component" value="Unassembled WGS sequence"/>
</dbReference>
<dbReference type="EMBL" id="JBJQOH010000006">
    <property type="protein sequence ID" value="KAL3685297.1"/>
    <property type="molecule type" value="Genomic_DNA"/>
</dbReference>
<organism evidence="2 3">
    <name type="scientific">Riccia sorocarpa</name>
    <dbReference type="NCBI Taxonomy" id="122646"/>
    <lineage>
        <taxon>Eukaryota</taxon>
        <taxon>Viridiplantae</taxon>
        <taxon>Streptophyta</taxon>
        <taxon>Embryophyta</taxon>
        <taxon>Marchantiophyta</taxon>
        <taxon>Marchantiopsida</taxon>
        <taxon>Marchantiidae</taxon>
        <taxon>Marchantiales</taxon>
        <taxon>Ricciaceae</taxon>
        <taxon>Riccia</taxon>
    </lineage>
</organism>
<name>A0ABD3H496_9MARC</name>
<evidence type="ECO:0000313" key="2">
    <source>
        <dbReference type="EMBL" id="KAL3685297.1"/>
    </source>
</evidence>
<evidence type="ECO:0008006" key="4">
    <source>
        <dbReference type="Google" id="ProtNLM"/>
    </source>
</evidence>
<reference evidence="2 3" key="1">
    <citation type="submission" date="2024-09" db="EMBL/GenBank/DDBJ databases">
        <title>Chromosome-scale assembly of Riccia sorocarpa.</title>
        <authorList>
            <person name="Paukszto L."/>
        </authorList>
    </citation>
    <scope>NUCLEOTIDE SEQUENCE [LARGE SCALE GENOMIC DNA]</scope>
    <source>
        <strain evidence="2">LP-2024</strain>
        <tissue evidence="2">Aerial parts of the thallus</tissue>
    </source>
</reference>
<accession>A0ABD3H496</accession>
<evidence type="ECO:0000256" key="1">
    <source>
        <dbReference type="SAM" id="MobiDB-lite"/>
    </source>
</evidence>
<keyword evidence="3" id="KW-1185">Reference proteome</keyword>
<feature type="region of interest" description="Disordered" evidence="1">
    <location>
        <begin position="146"/>
        <end position="165"/>
    </location>
</feature>
<sequence>MGVRDWDCTWCSEPETVEHLVWGCRRLRKRTEIIRDRLPRPGTGSTAGGDSLSFLALVGEAIYSARQNVAYITFLSCWIPTIWNERNRMVFEGKRTETPMRVVIRRSIQELSAMDPRSEAAEGTREVVVSTLERWQQIETLVLSQNGGTVGSQDEGAGSPRNGGNLPPSFLILPRDFAAEARAVDRFARNRGGWWKAD</sequence>
<proteinExistence type="predicted"/>
<gene>
    <name evidence="2" type="ORF">R1sor_003319</name>
</gene>
<dbReference type="AlphaFoldDB" id="A0ABD3H496"/>
<protein>
    <recommendedName>
        <fullName evidence="4">Reverse transcriptase zinc-binding domain-containing protein</fullName>
    </recommendedName>
</protein>